<organism evidence="2 3">
    <name type="scientific">Rhizopogon vinicolor AM-OR11-026</name>
    <dbReference type="NCBI Taxonomy" id="1314800"/>
    <lineage>
        <taxon>Eukaryota</taxon>
        <taxon>Fungi</taxon>
        <taxon>Dikarya</taxon>
        <taxon>Basidiomycota</taxon>
        <taxon>Agaricomycotina</taxon>
        <taxon>Agaricomycetes</taxon>
        <taxon>Agaricomycetidae</taxon>
        <taxon>Boletales</taxon>
        <taxon>Suillineae</taxon>
        <taxon>Rhizopogonaceae</taxon>
        <taxon>Rhizopogon</taxon>
    </lineage>
</organism>
<evidence type="ECO:0000313" key="3">
    <source>
        <dbReference type="Proteomes" id="UP000092154"/>
    </source>
</evidence>
<feature type="region of interest" description="Disordered" evidence="1">
    <location>
        <begin position="1"/>
        <end position="94"/>
    </location>
</feature>
<sequence>MLDQPHNSPLALTIRPPQSLMCPVPTHQPLLTRSWRSSATIPPNHGATQGTGTSPSPPPQDTTRSSSSSGPVKKSRKMQVRKGQNGRPYSLIQSSSQEFVCARMAYP</sequence>
<evidence type="ECO:0000256" key="1">
    <source>
        <dbReference type="SAM" id="MobiDB-lite"/>
    </source>
</evidence>
<dbReference type="Proteomes" id="UP000092154">
    <property type="component" value="Unassembled WGS sequence"/>
</dbReference>
<dbReference type="AlphaFoldDB" id="A0A1B7MNT6"/>
<gene>
    <name evidence="2" type="ORF">K503DRAFT_459683</name>
</gene>
<protein>
    <submittedName>
        <fullName evidence="2">Uncharacterized protein</fullName>
    </submittedName>
</protein>
<accession>A0A1B7MNT6</accession>
<name>A0A1B7MNT6_9AGAM</name>
<keyword evidence="3" id="KW-1185">Reference proteome</keyword>
<feature type="compositionally biased region" description="Low complexity" evidence="1">
    <location>
        <begin position="61"/>
        <end position="71"/>
    </location>
</feature>
<dbReference type="EMBL" id="KV448634">
    <property type="protein sequence ID" value="OAX34273.1"/>
    <property type="molecule type" value="Genomic_DNA"/>
</dbReference>
<reference evidence="2 3" key="1">
    <citation type="submission" date="2016-06" db="EMBL/GenBank/DDBJ databases">
        <title>Comparative genomics of the ectomycorrhizal sister species Rhizopogon vinicolor and Rhizopogon vesiculosus (Basidiomycota: Boletales) reveals a divergence of the mating type B locus.</title>
        <authorList>
            <consortium name="DOE Joint Genome Institute"/>
            <person name="Mujic A.B."/>
            <person name="Kuo A."/>
            <person name="Tritt A."/>
            <person name="Lipzen A."/>
            <person name="Chen C."/>
            <person name="Johnson J."/>
            <person name="Sharma A."/>
            <person name="Barry K."/>
            <person name="Grigoriev I.V."/>
            <person name="Spatafora J.W."/>
        </authorList>
    </citation>
    <scope>NUCLEOTIDE SEQUENCE [LARGE SCALE GENOMIC DNA]</scope>
    <source>
        <strain evidence="2 3">AM-OR11-026</strain>
    </source>
</reference>
<feature type="compositionally biased region" description="Polar residues" evidence="1">
    <location>
        <begin position="29"/>
        <end position="41"/>
    </location>
</feature>
<proteinExistence type="predicted"/>
<evidence type="ECO:0000313" key="2">
    <source>
        <dbReference type="EMBL" id="OAX34273.1"/>
    </source>
</evidence>
<dbReference type="InParanoid" id="A0A1B7MNT6"/>